<name>A0ABU4T141_9PSEU</name>
<comment type="caution">
    <text evidence="1">The sequence shown here is derived from an EMBL/GenBank/DDBJ whole genome shotgun (WGS) entry which is preliminary data.</text>
</comment>
<sequence length="80" mass="8570">MIRPLSLLPYRAATRVSLGRTKDAVVRDQVDASGVDGADLLRVDGPGPTASRGPARLLCTGQTRARRDPLNLHHLTAATR</sequence>
<gene>
    <name evidence="1" type="ORF">SK803_16765</name>
</gene>
<reference evidence="1 2" key="1">
    <citation type="submission" date="2023-11" db="EMBL/GenBank/DDBJ databases">
        <title>Lentzea sokolovensis, sp. nov., Lentzea kristufkii, sp. nov., and Lentzea miocenensis, sp. nov., rare actinobacteria from Sokolov Coal Basin, Miocene lacustrine sediment, Czech Republic.</title>
        <authorList>
            <person name="Lara A."/>
            <person name="Kotroba L."/>
            <person name="Nouioui I."/>
            <person name="Neumann-Schaal M."/>
            <person name="Mast Y."/>
            <person name="Chronakova A."/>
        </authorList>
    </citation>
    <scope>NUCLEOTIDE SEQUENCE [LARGE SCALE GENOMIC DNA]</scope>
    <source>
        <strain evidence="1 2">BCCO 10_0856</strain>
    </source>
</reference>
<dbReference type="RefSeq" id="WP_319966930.1">
    <property type="nucleotide sequence ID" value="NZ_JAXAVW010000012.1"/>
</dbReference>
<evidence type="ECO:0000313" key="1">
    <source>
        <dbReference type="EMBL" id="MDX8031879.1"/>
    </source>
</evidence>
<dbReference type="Proteomes" id="UP001285521">
    <property type="component" value="Unassembled WGS sequence"/>
</dbReference>
<organism evidence="1 2">
    <name type="scientific">Lentzea miocenica</name>
    <dbReference type="NCBI Taxonomy" id="3095431"/>
    <lineage>
        <taxon>Bacteria</taxon>
        <taxon>Bacillati</taxon>
        <taxon>Actinomycetota</taxon>
        <taxon>Actinomycetes</taxon>
        <taxon>Pseudonocardiales</taxon>
        <taxon>Pseudonocardiaceae</taxon>
        <taxon>Lentzea</taxon>
    </lineage>
</organism>
<proteinExistence type="predicted"/>
<dbReference type="EMBL" id="JAXAVW010000012">
    <property type="protein sequence ID" value="MDX8031879.1"/>
    <property type="molecule type" value="Genomic_DNA"/>
</dbReference>
<evidence type="ECO:0000313" key="2">
    <source>
        <dbReference type="Proteomes" id="UP001285521"/>
    </source>
</evidence>
<accession>A0ABU4T141</accession>
<protein>
    <submittedName>
        <fullName evidence="1">Uncharacterized protein</fullName>
    </submittedName>
</protein>
<keyword evidence="2" id="KW-1185">Reference proteome</keyword>